<organism evidence="2 3">
    <name type="scientific">Lactuca virosa</name>
    <dbReference type="NCBI Taxonomy" id="75947"/>
    <lineage>
        <taxon>Eukaryota</taxon>
        <taxon>Viridiplantae</taxon>
        <taxon>Streptophyta</taxon>
        <taxon>Embryophyta</taxon>
        <taxon>Tracheophyta</taxon>
        <taxon>Spermatophyta</taxon>
        <taxon>Magnoliopsida</taxon>
        <taxon>eudicotyledons</taxon>
        <taxon>Gunneridae</taxon>
        <taxon>Pentapetalae</taxon>
        <taxon>asterids</taxon>
        <taxon>campanulids</taxon>
        <taxon>Asterales</taxon>
        <taxon>Asteraceae</taxon>
        <taxon>Cichorioideae</taxon>
        <taxon>Cichorieae</taxon>
        <taxon>Lactucinae</taxon>
        <taxon>Lactuca</taxon>
    </lineage>
</organism>
<comment type="caution">
    <text evidence="2">The sequence shown here is derived from an EMBL/GenBank/DDBJ whole genome shotgun (WGS) entry which is preliminary data.</text>
</comment>
<evidence type="ECO:0000313" key="3">
    <source>
        <dbReference type="Proteomes" id="UP001157418"/>
    </source>
</evidence>
<dbReference type="Proteomes" id="UP001157418">
    <property type="component" value="Unassembled WGS sequence"/>
</dbReference>
<keyword evidence="3" id="KW-1185">Reference proteome</keyword>
<evidence type="ECO:0000313" key="2">
    <source>
        <dbReference type="EMBL" id="CAH1424484.1"/>
    </source>
</evidence>
<feature type="compositionally biased region" description="Gly residues" evidence="1">
    <location>
        <begin position="36"/>
        <end position="51"/>
    </location>
</feature>
<feature type="compositionally biased region" description="Basic residues" evidence="1">
    <location>
        <begin position="1"/>
        <end position="11"/>
    </location>
</feature>
<feature type="compositionally biased region" description="Polar residues" evidence="1">
    <location>
        <begin position="102"/>
        <end position="113"/>
    </location>
</feature>
<protein>
    <submittedName>
        <fullName evidence="2">Uncharacterized protein</fullName>
    </submittedName>
</protein>
<evidence type="ECO:0000256" key="1">
    <source>
        <dbReference type="SAM" id="MobiDB-lite"/>
    </source>
</evidence>
<dbReference type="EMBL" id="CAKMRJ010001657">
    <property type="protein sequence ID" value="CAH1424484.1"/>
    <property type="molecule type" value="Genomic_DNA"/>
</dbReference>
<gene>
    <name evidence="2" type="ORF">LVIROSA_LOCUS11684</name>
</gene>
<dbReference type="AlphaFoldDB" id="A0AAU9ME91"/>
<proteinExistence type="predicted"/>
<name>A0AAU9ME91_9ASTR</name>
<feature type="region of interest" description="Disordered" evidence="1">
    <location>
        <begin position="94"/>
        <end position="113"/>
    </location>
</feature>
<accession>A0AAU9ME91</accession>
<reference evidence="2 3" key="1">
    <citation type="submission" date="2022-01" db="EMBL/GenBank/DDBJ databases">
        <authorList>
            <person name="Xiong W."/>
            <person name="Schranz E."/>
        </authorList>
    </citation>
    <scope>NUCLEOTIDE SEQUENCE [LARGE SCALE GENOMIC DNA]</scope>
</reference>
<feature type="region of interest" description="Disordered" evidence="1">
    <location>
        <begin position="1"/>
        <end position="51"/>
    </location>
</feature>
<sequence>MPGRSVVKRKRDVSERMGKHKISKKGEGGAQRVNGVIGGEGGGLHRGVGGGVNDVPMSCGSVNGRKKKVNSRGVGGVVRTRKPSERILKTKLVKTMYGKNGEGNSTTNPMDID</sequence>